<feature type="compositionally biased region" description="Basic and acidic residues" evidence="2">
    <location>
        <begin position="732"/>
        <end position="741"/>
    </location>
</feature>
<feature type="compositionally biased region" description="Gly residues" evidence="2">
    <location>
        <begin position="680"/>
        <end position="689"/>
    </location>
</feature>
<organism evidence="5 6">
    <name type="scientific">Fukomys damarensis</name>
    <name type="common">Damaraland mole rat</name>
    <name type="synonym">Cryptomys damarensis</name>
    <dbReference type="NCBI Taxonomy" id="885580"/>
    <lineage>
        <taxon>Eukaryota</taxon>
        <taxon>Metazoa</taxon>
        <taxon>Chordata</taxon>
        <taxon>Craniata</taxon>
        <taxon>Vertebrata</taxon>
        <taxon>Euteleostomi</taxon>
        <taxon>Mammalia</taxon>
        <taxon>Eutheria</taxon>
        <taxon>Euarchontoglires</taxon>
        <taxon>Glires</taxon>
        <taxon>Rodentia</taxon>
        <taxon>Hystricomorpha</taxon>
        <taxon>Bathyergidae</taxon>
        <taxon>Fukomys</taxon>
    </lineage>
</organism>
<evidence type="ECO:0000313" key="5">
    <source>
        <dbReference type="EMBL" id="KFO37500.1"/>
    </source>
</evidence>
<reference evidence="5 6" key="1">
    <citation type="submission" date="2013-11" db="EMBL/GenBank/DDBJ databases">
        <title>The Damaraland mole rat (Fukomys damarensis) genome and evolution of African mole rats.</title>
        <authorList>
            <person name="Gladyshev V.N."/>
            <person name="Fang X."/>
        </authorList>
    </citation>
    <scope>NUCLEOTIDE SEQUENCE [LARGE SCALE GENOMIC DNA]</scope>
    <source>
        <tissue evidence="5">Liver</tissue>
    </source>
</reference>
<feature type="compositionally biased region" description="Low complexity" evidence="2">
    <location>
        <begin position="456"/>
        <end position="466"/>
    </location>
</feature>
<dbReference type="Pfam" id="PF01391">
    <property type="entry name" value="Collagen"/>
    <property type="match status" value="3"/>
</dbReference>
<accession>A0A091E4I6</accession>
<dbReference type="PANTHER" id="PTHR14015">
    <property type="entry name" value="OPIOID GROWTH FACTOR RECEPTOR OGFR ZETA-TYPE OPIOID RECEPTOR"/>
    <property type="match status" value="1"/>
</dbReference>
<dbReference type="PANTHER" id="PTHR14015:SF1">
    <property type="entry name" value="OPIOID GROWTH FACTOR RECEPTOR"/>
    <property type="match status" value="1"/>
</dbReference>
<feature type="region of interest" description="Disordered" evidence="2">
    <location>
        <begin position="370"/>
        <end position="909"/>
    </location>
</feature>
<feature type="transmembrane region" description="Helical" evidence="3">
    <location>
        <begin position="1057"/>
        <end position="1077"/>
    </location>
</feature>
<evidence type="ECO:0000256" key="2">
    <source>
        <dbReference type="SAM" id="MobiDB-lite"/>
    </source>
</evidence>
<feature type="compositionally biased region" description="Pro residues" evidence="2">
    <location>
        <begin position="946"/>
        <end position="956"/>
    </location>
</feature>
<dbReference type="Pfam" id="PF04664">
    <property type="entry name" value="OGFr_N"/>
    <property type="match status" value="1"/>
</dbReference>
<feature type="region of interest" description="Disordered" evidence="2">
    <location>
        <begin position="936"/>
        <end position="978"/>
    </location>
</feature>
<dbReference type="InterPro" id="IPR006757">
    <property type="entry name" value="OGF_rcpt"/>
</dbReference>
<feature type="domain" description="Opioid growth factor receptor (OGFr) conserved" evidence="4">
    <location>
        <begin position="41"/>
        <end position="246"/>
    </location>
</feature>
<keyword evidence="6" id="KW-1185">Reference proteome</keyword>
<keyword evidence="3" id="KW-0472">Membrane</keyword>
<feature type="compositionally biased region" description="Low complexity" evidence="2">
    <location>
        <begin position="587"/>
        <end position="605"/>
    </location>
</feature>
<evidence type="ECO:0000259" key="4">
    <source>
        <dbReference type="Pfam" id="PF04664"/>
    </source>
</evidence>
<feature type="region of interest" description="Disordered" evidence="2">
    <location>
        <begin position="257"/>
        <end position="351"/>
    </location>
</feature>
<comment type="similarity">
    <text evidence="1">Belongs to the opioid growth factor receptor family.</text>
</comment>
<feature type="compositionally biased region" description="Pro residues" evidence="2">
    <location>
        <begin position="534"/>
        <end position="546"/>
    </location>
</feature>
<sequence length="1093" mass="114384">MGASSFSFSSQSRMTGTRNWRAMQDMCRYRHHYPDLVERDSNGDMPNLSFYRNEIRFLPNGCFVEDILQNWKDNYELLEDNHSYIQWLFPLREPGVNWHAKPLTLREVEAFKSSTEVQERLIRAYELMLGFYGIQLEDRDTGAVCRAQNYHKRFQNLNWRSHNNLRITRILKSLGELGLEHYQAPLARFFLEETLVHHELPGVRQSALDYFLFAVRSRRQRRELVHFAWLHFQPRCKFLWGPRDKLLKFKPQATVQALASPRQVKRDRVLEDTPQEASAQGQTCGPEKDQGGDGVLAEGPQPLGEKLQDAGNLEGDQEDQAEPPSPKESKKRKLEANRREQAPGELGSQGVSEVEKIALNLEGCALSQGSRDLGEAEQPCPKSPAARAADEVRKRRKVEEDAGREEVETRGGSPMPASAPGECPKAQDCGDGGEGDPGSQARAEQAAPRSPSDGPGPATTGTSEAETGGGPRAVNGRLPSSMVEESSVPAPGQRSDALHPFLLLPPSPKLVQPSELRPQPKGAKLEGPSGLPGLPGPPGPPGPPGQPGVLPEGATDLQGPTGYKGEQGEVGKDGEKGDPGPPGPAGIPGTVGLQGPRGLRGLSGPLGPPGDLGPIGFQGPPGTPGSPGEAGDRGERGPEGFRGPKGDLVRKKHWFSGPSGEEPDLIPLGWGRPGPKGIPGMAGPGGEPGMPGKDGRDGMPGLDGEKGEAARNGAPGEKGPDGLPGLPGRTGSKGEKGELGKAGELGEAGPSGEPGIPGDVGMPGERGEAGHRGSVGALGPQGPPGAPGIRGFQGRKGSTGEPGLPGPQGLRGEVGDRGPGGAAGPKGDQGIAGSDGLPGDKGELGPSGSVGPKGESGSRGELGPKGIQGPNGTSGVQGVPGPPGPMGLQGVQGVPGITGKPGVPGKEASEQRIRELCGDMINEQIAQLAAHLRKPLAPGSIGRPGPAGPPGPPGPPGSVGHPGIRGPPGYRGPTGELGDPGLRVCGGWNPDCDRQDGMRHWGCSSWSDDVVCPSSLQEVRVTEEIRAQWAQGWTDLPETKDSKGHKVCLASAKMAEMVPTVILGFLAILAFLVLLGLRGLQGSVTLLPAKEPC</sequence>
<feature type="compositionally biased region" description="Low complexity" evidence="2">
    <location>
        <begin position="886"/>
        <end position="895"/>
    </location>
</feature>
<dbReference type="InterPro" id="IPR008160">
    <property type="entry name" value="Collagen"/>
</dbReference>
<protein>
    <submittedName>
        <fullName evidence="5">Opioid growth factor receptor</fullName>
    </submittedName>
</protein>
<dbReference type="eggNOG" id="ENOG502QVIF">
    <property type="taxonomic scope" value="Eukaryota"/>
</dbReference>
<dbReference type="GO" id="GO:0140625">
    <property type="term" value="F:opioid growth factor receptor activity"/>
    <property type="evidence" value="ECO:0007669"/>
    <property type="project" value="InterPro"/>
</dbReference>
<dbReference type="STRING" id="885580.ENSFDAP00000015127"/>
<feature type="compositionally biased region" description="Basic and acidic residues" evidence="2">
    <location>
        <begin position="566"/>
        <end position="578"/>
    </location>
</feature>
<feature type="compositionally biased region" description="Low complexity" evidence="2">
    <location>
        <begin position="958"/>
        <end position="974"/>
    </location>
</feature>
<feature type="compositionally biased region" description="Basic and acidic residues" evidence="2">
    <location>
        <begin position="630"/>
        <end position="649"/>
    </location>
</feature>
<dbReference type="Proteomes" id="UP000028990">
    <property type="component" value="Unassembled WGS sequence"/>
</dbReference>
<evidence type="ECO:0000256" key="3">
    <source>
        <dbReference type="SAM" id="Phobius"/>
    </source>
</evidence>
<evidence type="ECO:0000256" key="1">
    <source>
        <dbReference type="ARBA" id="ARBA00010365"/>
    </source>
</evidence>
<proteinExistence type="inferred from homology"/>
<evidence type="ECO:0000313" key="6">
    <source>
        <dbReference type="Proteomes" id="UP000028990"/>
    </source>
</evidence>
<gene>
    <name evidence="5" type="ORF">H920_01109</name>
</gene>
<keyword evidence="5" id="KW-0675">Receptor</keyword>
<feature type="compositionally biased region" description="Basic and acidic residues" evidence="2">
    <location>
        <begin position="693"/>
        <end position="709"/>
    </location>
</feature>
<dbReference type="AlphaFoldDB" id="A0A091E4I6"/>
<dbReference type="EMBL" id="KN120821">
    <property type="protein sequence ID" value="KFO37500.1"/>
    <property type="molecule type" value="Genomic_DNA"/>
</dbReference>
<dbReference type="GO" id="GO:0016020">
    <property type="term" value="C:membrane"/>
    <property type="evidence" value="ECO:0007669"/>
    <property type="project" value="InterPro"/>
</dbReference>
<keyword evidence="3" id="KW-0812">Transmembrane</keyword>
<name>A0A091E4I6_FUKDA</name>
<dbReference type="InterPro" id="IPR039574">
    <property type="entry name" value="OGFr"/>
</dbReference>
<feature type="compositionally biased region" description="Basic and acidic residues" evidence="2">
    <location>
        <begin position="388"/>
        <end position="409"/>
    </location>
</feature>
<keyword evidence="3" id="KW-1133">Transmembrane helix</keyword>